<protein>
    <submittedName>
        <fullName evidence="1">Uncharacterized protein</fullName>
    </submittedName>
</protein>
<accession>A0AAD0RGE0</accession>
<evidence type="ECO:0000313" key="1">
    <source>
        <dbReference type="EMBL" id="AXR01168.1"/>
    </source>
</evidence>
<sequence>MDFVNKENGVLVEPNNIELLTNTMQYMRDNRSQYCNQTIAKQAKQRFSTFHIASQLSEHLQSVSEVK</sequence>
<proteinExistence type="predicted"/>
<organism evidence="1 2">
    <name type="scientific">Pseudoalteromonas piscicida</name>
    <dbReference type="NCBI Taxonomy" id="43662"/>
    <lineage>
        <taxon>Bacteria</taxon>
        <taxon>Pseudomonadati</taxon>
        <taxon>Pseudomonadota</taxon>
        <taxon>Gammaproteobacteria</taxon>
        <taxon>Alteromonadales</taxon>
        <taxon>Pseudoalteromonadaceae</taxon>
        <taxon>Pseudoalteromonas</taxon>
    </lineage>
</organism>
<gene>
    <name evidence="1" type="ORF">D0511_03100</name>
</gene>
<dbReference type="KEGG" id="ppis:B1L02_14630"/>
<dbReference type="Proteomes" id="UP000258102">
    <property type="component" value="Chromosome 1"/>
</dbReference>
<evidence type="ECO:0000313" key="2">
    <source>
        <dbReference type="Proteomes" id="UP000258102"/>
    </source>
</evidence>
<dbReference type="AlphaFoldDB" id="A0AAD0RGE0"/>
<reference evidence="1 2" key="1">
    <citation type="submission" date="2018-08" db="EMBL/GenBank/DDBJ databases">
        <title>Whole Genome Sequences of Two Pseudoalteromonas piscicida Strains, DE1-A and DE2-A, which Exhibit Strong Antibacterial Activity against Vibrio vulnificus.</title>
        <authorList>
            <person name="Richards G.P."/>
            <person name="Needleman D.S."/>
            <person name="Watson M.A."/>
            <person name="Polson S.W."/>
        </authorList>
    </citation>
    <scope>NUCLEOTIDE SEQUENCE [LARGE SCALE GENOMIC DNA]</scope>
    <source>
        <strain evidence="1 2">DE2-A</strain>
    </source>
</reference>
<name>A0AAD0RGE0_PSEO7</name>
<dbReference type="EMBL" id="CP031761">
    <property type="protein sequence ID" value="AXR01168.1"/>
    <property type="molecule type" value="Genomic_DNA"/>
</dbReference>